<dbReference type="Proteomes" id="UP000238081">
    <property type="component" value="Unassembled WGS sequence"/>
</dbReference>
<dbReference type="InterPro" id="IPR010064">
    <property type="entry name" value="HK97-gp10_tail"/>
</dbReference>
<protein>
    <recommendedName>
        <fullName evidence="4">HK97 gp10 family phage protein</fullName>
    </recommendedName>
</protein>
<evidence type="ECO:0000313" key="2">
    <source>
        <dbReference type="EMBL" id="PPV13993.1"/>
    </source>
</evidence>
<evidence type="ECO:0000313" key="3">
    <source>
        <dbReference type="Proteomes" id="UP000238081"/>
    </source>
</evidence>
<evidence type="ECO:0000256" key="1">
    <source>
        <dbReference type="SAM" id="MobiDB-lite"/>
    </source>
</evidence>
<organism evidence="2 3">
    <name type="scientific">Clostridium butyricum</name>
    <dbReference type="NCBI Taxonomy" id="1492"/>
    <lineage>
        <taxon>Bacteria</taxon>
        <taxon>Bacillati</taxon>
        <taxon>Bacillota</taxon>
        <taxon>Clostridia</taxon>
        <taxon>Eubacteriales</taxon>
        <taxon>Clostridiaceae</taxon>
        <taxon>Clostridium</taxon>
    </lineage>
</organism>
<proteinExistence type="predicted"/>
<name>A0A2S7F9D1_CLOBU</name>
<comment type="caution">
    <text evidence="2">The sequence shown here is derived from an EMBL/GenBank/DDBJ whole genome shotgun (WGS) entry which is preliminary data.</text>
</comment>
<dbReference type="AlphaFoldDB" id="A0A2S7F9D1"/>
<gene>
    <name evidence="2" type="ORF">AWN73_15140</name>
</gene>
<dbReference type="Pfam" id="PF04883">
    <property type="entry name" value="HK97-gp10_like"/>
    <property type="match status" value="1"/>
</dbReference>
<evidence type="ECO:0008006" key="4">
    <source>
        <dbReference type="Google" id="ProtNLM"/>
    </source>
</evidence>
<feature type="region of interest" description="Disordered" evidence="1">
    <location>
        <begin position="24"/>
        <end position="51"/>
    </location>
</feature>
<dbReference type="RefSeq" id="WP_043666020.1">
    <property type="nucleotide sequence ID" value="NZ_JSEG01000020.1"/>
</dbReference>
<sequence length="118" mass="13395">MAKINLADEIAKALTEYTDEITESLEKEKKDKGKKAVQLLKERSPKGKTGKYAKGWTEKNIDGKEVVYNKTNYQRTHLLEYGHAKRNGGRVAGKPHIRPVEEQINDEFLEGVKKVIKG</sequence>
<accession>A0A2S7F9D1</accession>
<reference evidence="2 3" key="1">
    <citation type="submission" date="2016-01" db="EMBL/GenBank/DDBJ databases">
        <title>Characterization of the Clostridium difficile lineages that are prevalent in Hong Kong and China.</title>
        <authorList>
            <person name="Kwok J.S.-L."/>
            <person name="Lam W.-Y."/>
            <person name="Ip M."/>
            <person name="Chan T.-F."/>
            <person name="Hawkey P.M."/>
            <person name="Tsui S.K.-W."/>
        </authorList>
    </citation>
    <scope>NUCLEOTIDE SEQUENCE [LARGE SCALE GENOMIC DNA]</scope>
    <source>
        <strain evidence="2 3">300064</strain>
    </source>
</reference>
<dbReference type="EMBL" id="LRDH01000114">
    <property type="protein sequence ID" value="PPV13993.1"/>
    <property type="molecule type" value="Genomic_DNA"/>
</dbReference>